<dbReference type="AlphaFoldDB" id="A0A286UHG2"/>
<dbReference type="STRING" id="2282107.A0A286UHG2"/>
<evidence type="ECO:0000259" key="13">
    <source>
        <dbReference type="PROSITE" id="PS50929"/>
    </source>
</evidence>
<keyword evidence="3 11" id="KW-0812">Transmembrane</keyword>
<feature type="transmembrane region" description="Helical" evidence="11">
    <location>
        <begin position="103"/>
        <end position="123"/>
    </location>
</feature>
<dbReference type="Gene3D" id="3.40.50.300">
    <property type="entry name" value="P-loop containing nucleotide triphosphate hydrolases"/>
    <property type="match status" value="1"/>
</dbReference>
<reference evidence="14 15" key="1">
    <citation type="journal article" date="2017" name="Mol. Ecol.">
        <title>Comparative and population genomic landscape of Phellinus noxius: A hypervariable fungus causing root rot in trees.</title>
        <authorList>
            <person name="Chung C.L."/>
            <person name="Lee T.J."/>
            <person name="Akiba M."/>
            <person name="Lee H.H."/>
            <person name="Kuo T.H."/>
            <person name="Liu D."/>
            <person name="Ke H.M."/>
            <person name="Yokoi T."/>
            <person name="Roa M.B."/>
            <person name="Lu M.J."/>
            <person name="Chang Y.Y."/>
            <person name="Ann P.J."/>
            <person name="Tsai J.N."/>
            <person name="Chen C.Y."/>
            <person name="Tzean S.S."/>
            <person name="Ota Y."/>
            <person name="Hattori T."/>
            <person name="Sahashi N."/>
            <person name="Liou R.F."/>
            <person name="Kikuchi T."/>
            <person name="Tsai I.J."/>
        </authorList>
    </citation>
    <scope>NUCLEOTIDE SEQUENCE [LARGE SCALE GENOMIC DNA]</scope>
    <source>
        <strain evidence="14 15">FFPRI411160</strain>
    </source>
</reference>
<feature type="transmembrane region" description="Helical" evidence="11">
    <location>
        <begin position="567"/>
        <end position="589"/>
    </location>
</feature>
<dbReference type="Proteomes" id="UP000217199">
    <property type="component" value="Unassembled WGS sequence"/>
</dbReference>
<gene>
    <name evidence="14" type="ORF">PNOK_0575700</name>
</gene>
<dbReference type="CDD" id="cd18583">
    <property type="entry name" value="ABC_6TM_HMT1"/>
    <property type="match status" value="1"/>
</dbReference>
<feature type="region of interest" description="Disordered" evidence="10">
    <location>
        <begin position="913"/>
        <end position="1148"/>
    </location>
</feature>
<keyword evidence="7 11" id="KW-1133">Transmembrane helix</keyword>
<feature type="transmembrane region" description="Helical" evidence="11">
    <location>
        <begin position="484"/>
        <end position="505"/>
    </location>
</feature>
<protein>
    <submittedName>
        <fullName evidence="14">ABC transporter</fullName>
    </submittedName>
</protein>
<feature type="transmembrane region" description="Helical" evidence="11">
    <location>
        <begin position="329"/>
        <end position="348"/>
    </location>
</feature>
<keyword evidence="6" id="KW-0067">ATP-binding</keyword>
<evidence type="ECO:0000256" key="11">
    <source>
        <dbReference type="SAM" id="Phobius"/>
    </source>
</evidence>
<dbReference type="OrthoDB" id="6500128at2759"/>
<feature type="transmembrane region" description="Helical" evidence="11">
    <location>
        <begin position="12"/>
        <end position="32"/>
    </location>
</feature>
<dbReference type="InParanoid" id="A0A286UHG2"/>
<evidence type="ECO:0000256" key="8">
    <source>
        <dbReference type="ARBA" id="ARBA00023136"/>
    </source>
</evidence>
<feature type="compositionally biased region" description="Polar residues" evidence="10">
    <location>
        <begin position="264"/>
        <end position="278"/>
    </location>
</feature>
<evidence type="ECO:0000256" key="3">
    <source>
        <dbReference type="ARBA" id="ARBA00022692"/>
    </source>
</evidence>
<dbReference type="InterPro" id="IPR017871">
    <property type="entry name" value="ABC_transporter-like_CS"/>
</dbReference>
<dbReference type="InterPro" id="IPR039421">
    <property type="entry name" value="Type_1_exporter"/>
</dbReference>
<feature type="compositionally biased region" description="Basic and acidic residues" evidence="10">
    <location>
        <begin position="1094"/>
        <end position="1111"/>
    </location>
</feature>
<feature type="transmembrane region" description="Helical" evidence="11">
    <location>
        <begin position="379"/>
        <end position="401"/>
    </location>
</feature>
<dbReference type="PROSITE" id="PS50929">
    <property type="entry name" value="ABC_TM1F"/>
    <property type="match status" value="1"/>
</dbReference>
<dbReference type="GO" id="GO:0016020">
    <property type="term" value="C:membrane"/>
    <property type="evidence" value="ECO:0007669"/>
    <property type="project" value="UniProtKB-SubCell"/>
</dbReference>
<dbReference type="PANTHER" id="PTHR24221:SF648">
    <property type="entry name" value="ABC-TYPE TRANSPORTER ATR1"/>
    <property type="match status" value="1"/>
</dbReference>
<proteinExistence type="inferred from homology"/>
<evidence type="ECO:0000259" key="12">
    <source>
        <dbReference type="PROSITE" id="PS50893"/>
    </source>
</evidence>
<dbReference type="Pfam" id="PF00664">
    <property type="entry name" value="ABC_membrane"/>
    <property type="match status" value="1"/>
</dbReference>
<feature type="compositionally biased region" description="Polar residues" evidence="10">
    <location>
        <begin position="973"/>
        <end position="987"/>
    </location>
</feature>
<dbReference type="InterPro" id="IPR003593">
    <property type="entry name" value="AAA+_ATPase"/>
</dbReference>
<dbReference type="InterPro" id="IPR027417">
    <property type="entry name" value="P-loop_NTPase"/>
</dbReference>
<feature type="transmembrane region" description="Helical" evidence="11">
    <location>
        <begin position="181"/>
        <end position="202"/>
    </location>
</feature>
<dbReference type="InterPro" id="IPR036640">
    <property type="entry name" value="ABC1_TM_sf"/>
</dbReference>
<feature type="region of interest" description="Disordered" evidence="10">
    <location>
        <begin position="264"/>
        <end position="304"/>
    </location>
</feature>
<feature type="transmembrane region" description="Helical" evidence="11">
    <location>
        <begin position="58"/>
        <end position="83"/>
    </location>
</feature>
<dbReference type="Pfam" id="PF00005">
    <property type="entry name" value="ABC_tran"/>
    <property type="match status" value="1"/>
</dbReference>
<keyword evidence="4" id="KW-0547">Nucleotide-binding</keyword>
<organism evidence="14 15">
    <name type="scientific">Pyrrhoderma noxium</name>
    <dbReference type="NCBI Taxonomy" id="2282107"/>
    <lineage>
        <taxon>Eukaryota</taxon>
        <taxon>Fungi</taxon>
        <taxon>Dikarya</taxon>
        <taxon>Basidiomycota</taxon>
        <taxon>Agaricomycotina</taxon>
        <taxon>Agaricomycetes</taxon>
        <taxon>Hymenochaetales</taxon>
        <taxon>Hymenochaetaceae</taxon>
        <taxon>Pyrrhoderma</taxon>
    </lineage>
</organism>
<keyword evidence="8 11" id="KW-0472">Membrane</keyword>
<evidence type="ECO:0000256" key="2">
    <source>
        <dbReference type="ARBA" id="ARBA00022448"/>
    </source>
</evidence>
<dbReference type="Gene3D" id="1.20.1560.10">
    <property type="entry name" value="ABC transporter type 1, transmembrane domain"/>
    <property type="match status" value="1"/>
</dbReference>
<evidence type="ECO:0000256" key="10">
    <source>
        <dbReference type="SAM" id="MobiDB-lite"/>
    </source>
</evidence>
<keyword evidence="5" id="KW-0999">Mitochondrion inner membrane</keyword>
<dbReference type="InterPro" id="IPR003439">
    <property type="entry name" value="ABC_transporter-like_ATP-bd"/>
</dbReference>
<feature type="domain" description="ABC transporter" evidence="12">
    <location>
        <begin position="661"/>
        <end position="897"/>
    </location>
</feature>
<comment type="similarity">
    <text evidence="9">Belongs to the ABC transporter superfamily. ABCB family. Heavy Metal importer (TC 3.A.1.210) subfamily.</text>
</comment>
<feature type="transmembrane region" description="Helical" evidence="11">
    <location>
        <begin position="457"/>
        <end position="478"/>
    </location>
</feature>
<feature type="compositionally biased region" description="Polar residues" evidence="10">
    <location>
        <begin position="943"/>
        <end position="960"/>
    </location>
</feature>
<feature type="compositionally biased region" description="Basic and acidic residues" evidence="10">
    <location>
        <begin position="961"/>
        <end position="972"/>
    </location>
</feature>
<evidence type="ECO:0000256" key="1">
    <source>
        <dbReference type="ARBA" id="ARBA00004141"/>
    </source>
</evidence>
<feature type="transmembrane region" description="Helical" evidence="11">
    <location>
        <begin position="139"/>
        <end position="161"/>
    </location>
</feature>
<evidence type="ECO:0000256" key="5">
    <source>
        <dbReference type="ARBA" id="ARBA00022792"/>
    </source>
</evidence>
<evidence type="ECO:0000256" key="4">
    <source>
        <dbReference type="ARBA" id="ARBA00022741"/>
    </source>
</evidence>
<dbReference type="PROSITE" id="PS50893">
    <property type="entry name" value="ABC_TRANSPORTER_2"/>
    <property type="match status" value="1"/>
</dbReference>
<dbReference type="SMART" id="SM00382">
    <property type="entry name" value="AAA"/>
    <property type="match status" value="1"/>
</dbReference>
<feature type="compositionally biased region" description="Polar residues" evidence="10">
    <location>
        <begin position="914"/>
        <end position="929"/>
    </location>
</feature>
<dbReference type="InterPro" id="IPR011527">
    <property type="entry name" value="ABC1_TM_dom"/>
</dbReference>
<dbReference type="GO" id="GO:0140359">
    <property type="term" value="F:ABC-type transporter activity"/>
    <property type="evidence" value="ECO:0007669"/>
    <property type="project" value="InterPro"/>
</dbReference>
<comment type="subcellular location">
    <subcellularLocation>
        <location evidence="1">Membrane</location>
        <topology evidence="1">Multi-pass membrane protein</topology>
    </subcellularLocation>
</comment>
<accession>A0A286UHG2</accession>
<evidence type="ECO:0000256" key="6">
    <source>
        <dbReference type="ARBA" id="ARBA00022840"/>
    </source>
</evidence>
<sequence>MVAAQGALEALFAIRLAFPITLLISSISLLTIKPTLTPTSPSPITSVVVAVTTPRRSLILSLLSLVALTYFLDGFALVLHSVLTKTWQGIPQHGPWIAQWSGLEVEVIAGLLASGLLAILGVWKESQGITIWTMSSPKLWAALAVIGTIVEVTLIAATVVITGKQPIGIPEHPRYWTNFPALLHSLFPIFRLFLLVTLYAALAYPRTRFVAVSETRVDGDGLAAAEDTSLLAPAEEGILASRGLSATGANGQAYGTFRTARSLAPTTGSTTRSHTPAPSVNHEAISTVKSSSKTKTQEGTSQAEYTPSWGEMYRRLSKLTPYLWPKGSLWLQFLAALCILILIVGRFVNAATPLTLGALVDLFEKQYGEGSPPQETRSFWPYLLAYIGLRFLQMSGGLGALRDTLWAPVMQYSDREMSKLSFNHLLSLSLSFHLRRKTGEILRILDRGSAINRIFELLLFNILPTFIDIFVALAIFVWKFDWTLAVLIAFVMAGYISTSIALTTWRTRIRRQMNDKDIIARGIHTDCLLNYETVKYFGGEAFENQRYAEAIKDYQALEYRVILSLNLLNLVQNLIMTIGFLVGSIIVALRVTQGSSTPSEFVIFVIYLGQLYGPLNQLGYVYRSINTSLVDTERLMKLLDEPTEVNDKPGAPDLVVDDGEIEFENVSFSYDGRNYALNNVSFKVPKGGSVALVGESGSGKSTILRLLYRFYDLKEGEGRILIDGQDIRDVTQLSLRKSIGVVPQDSVLFNASISYNIGYGKFDASREEIEAAATAAQMHDRILSFPDGYDTKVGERGVRLSGGEKQRVAIARTLLKNPPILLLDEATSALDTSTERDIQKALQNLVQGRSSLSIAHRLSTIASADVILVLKNGQIVEQGSHRELLERDGVFATMWADQIRSEETDLVVPDTKQEVSGYSVSSTAKTTEASVPKAGVESDFEPVTQSGAEEGSSIVQGASESRNEEVEGEKTAEGTSNVASEPTTSESVIHHKAPSISSATPVAFPSSDAPVSFPSGPVAFPGSEPEQEAPSGTATPVVTFDDSVPHPTGRNTPDLSDPKRKRTASQNFQRFARRVSLVGRRQGSVVIPGVNAPLKDDKKPRDSAEGSDRGEGSGSVRGEGESPAASVQEGKRIREKLKKRLSLGPGSK</sequence>
<evidence type="ECO:0000256" key="9">
    <source>
        <dbReference type="ARBA" id="ARBA00024363"/>
    </source>
</evidence>
<evidence type="ECO:0000313" key="14">
    <source>
        <dbReference type="EMBL" id="PAV18914.1"/>
    </source>
</evidence>
<keyword evidence="5" id="KW-0496">Mitochondrion</keyword>
<dbReference type="FunCoup" id="A0A286UHG2">
    <property type="interactions" value="62"/>
</dbReference>
<dbReference type="GO" id="GO:0000041">
    <property type="term" value="P:transition metal ion transport"/>
    <property type="evidence" value="ECO:0007669"/>
    <property type="project" value="UniProtKB-ARBA"/>
</dbReference>
<evidence type="ECO:0000313" key="15">
    <source>
        <dbReference type="Proteomes" id="UP000217199"/>
    </source>
</evidence>
<dbReference type="SUPFAM" id="SSF52540">
    <property type="entry name" value="P-loop containing nucleoside triphosphate hydrolases"/>
    <property type="match status" value="1"/>
</dbReference>
<keyword evidence="2" id="KW-0813">Transport</keyword>
<name>A0A286UHG2_9AGAM</name>
<comment type="caution">
    <text evidence="14">The sequence shown here is derived from an EMBL/GenBank/DDBJ whole genome shotgun (WGS) entry which is preliminary data.</text>
</comment>
<dbReference type="PROSITE" id="PS00211">
    <property type="entry name" value="ABC_TRANSPORTER_1"/>
    <property type="match status" value="1"/>
</dbReference>
<keyword evidence="15" id="KW-1185">Reference proteome</keyword>
<dbReference type="PANTHER" id="PTHR24221">
    <property type="entry name" value="ATP-BINDING CASSETTE SUB-FAMILY B"/>
    <property type="match status" value="1"/>
</dbReference>
<dbReference type="EMBL" id="NBII01000005">
    <property type="protein sequence ID" value="PAV18914.1"/>
    <property type="molecule type" value="Genomic_DNA"/>
</dbReference>
<feature type="domain" description="ABC transmembrane type-1" evidence="13">
    <location>
        <begin position="336"/>
        <end position="627"/>
    </location>
</feature>
<dbReference type="GO" id="GO:0005524">
    <property type="term" value="F:ATP binding"/>
    <property type="evidence" value="ECO:0007669"/>
    <property type="project" value="UniProtKB-KW"/>
</dbReference>
<evidence type="ECO:0000256" key="7">
    <source>
        <dbReference type="ARBA" id="ARBA00022989"/>
    </source>
</evidence>
<dbReference type="GO" id="GO:0016887">
    <property type="term" value="F:ATP hydrolysis activity"/>
    <property type="evidence" value="ECO:0007669"/>
    <property type="project" value="InterPro"/>
</dbReference>
<dbReference type="FunFam" id="3.40.50.300:FF:000186">
    <property type="entry name" value="ATP-binding cassette sub-family B member 7, mitochondrial"/>
    <property type="match status" value="1"/>
</dbReference>
<dbReference type="SUPFAM" id="SSF90123">
    <property type="entry name" value="ABC transporter transmembrane region"/>
    <property type="match status" value="1"/>
</dbReference>